<evidence type="ECO:0000313" key="1">
    <source>
        <dbReference type="EMBL" id="SFK77431.1"/>
    </source>
</evidence>
<dbReference type="SUPFAM" id="SSF53163">
    <property type="entry name" value="HybD-like"/>
    <property type="match status" value="1"/>
</dbReference>
<protein>
    <submittedName>
        <fullName evidence="1">Sporulation protein YyaC</fullName>
    </submittedName>
</protein>
<dbReference type="NCBIfam" id="TIGR02841">
    <property type="entry name" value="spore_YyaC"/>
    <property type="match status" value="1"/>
</dbReference>
<name>A0AA94KW84_9STAP</name>
<dbReference type="RefSeq" id="WP_052749799.1">
    <property type="nucleotide sequence ID" value="NZ_CP011366.1"/>
</dbReference>
<accession>A0AA94KW84</accession>
<gene>
    <name evidence="1" type="ORF">SAMN05216235_1671</name>
</gene>
<proteinExistence type="predicted"/>
<dbReference type="EMBL" id="FOTB01000003">
    <property type="protein sequence ID" value="SFK77431.1"/>
    <property type="molecule type" value="Genomic_DNA"/>
</dbReference>
<dbReference type="InterPro" id="IPR009665">
    <property type="entry name" value="YyaC"/>
</dbReference>
<dbReference type="Pfam" id="PF06866">
    <property type="entry name" value="DUF1256"/>
    <property type="match status" value="1"/>
</dbReference>
<dbReference type="InterPro" id="IPR023430">
    <property type="entry name" value="Pept_HybD-like_dom_sf"/>
</dbReference>
<dbReference type="AlphaFoldDB" id="A0AA94KW84"/>
<organism evidence="1 2">
    <name type="scientific">Salinicoccus halodurans</name>
    <dbReference type="NCBI Taxonomy" id="407035"/>
    <lineage>
        <taxon>Bacteria</taxon>
        <taxon>Bacillati</taxon>
        <taxon>Bacillota</taxon>
        <taxon>Bacilli</taxon>
        <taxon>Bacillales</taxon>
        <taxon>Staphylococcaceae</taxon>
        <taxon>Salinicoccus</taxon>
    </lineage>
</organism>
<sequence>MSSFFYKDQKLKQEKTSYYLDANGKPEEKHIELLAGKIKECLPPSSVTKEDVVILCIGSDRYVGDALGPLVGTMLEEKNLPLSVYGTLEEPVHAFNLNIILKKIDKKKRKPVIIGIDASLGGREQVGHIMFKNGPLIPGTALKKMLPEVGDYHFVGFVNYVDPLPESQFLNDTRLYTVMNLANAITDVITEVFEEEKN</sequence>
<dbReference type="Proteomes" id="UP000183090">
    <property type="component" value="Unassembled WGS sequence"/>
</dbReference>
<comment type="caution">
    <text evidence="1">The sequence shown here is derived from an EMBL/GenBank/DDBJ whole genome shotgun (WGS) entry which is preliminary data.</text>
</comment>
<reference evidence="1 2" key="1">
    <citation type="submission" date="2016-10" db="EMBL/GenBank/DDBJ databases">
        <authorList>
            <person name="Varghese N."/>
            <person name="Submissions S."/>
        </authorList>
    </citation>
    <scope>NUCLEOTIDE SEQUENCE [LARGE SCALE GENOMIC DNA]</scope>
    <source>
        <strain evidence="1 2">CGMCC 1.6501</strain>
    </source>
</reference>
<evidence type="ECO:0000313" key="2">
    <source>
        <dbReference type="Proteomes" id="UP000183090"/>
    </source>
</evidence>